<keyword evidence="2" id="KW-0963">Cytoplasm</keyword>
<feature type="domain" description="HTH araC/xylS-type" evidence="9">
    <location>
        <begin position="437"/>
        <end position="532"/>
    </location>
</feature>
<keyword evidence="12" id="KW-1185">Reference proteome</keyword>
<dbReference type="InterPro" id="IPR018062">
    <property type="entry name" value="HTH_AraC-typ_CS"/>
</dbReference>
<evidence type="ECO:0000259" key="9">
    <source>
        <dbReference type="PROSITE" id="PS01124"/>
    </source>
</evidence>
<dbReference type="InterPro" id="IPR018060">
    <property type="entry name" value="HTH_AraC"/>
</dbReference>
<dbReference type="InterPro" id="IPR051552">
    <property type="entry name" value="HptR"/>
</dbReference>
<dbReference type="PROSITE" id="PS00041">
    <property type="entry name" value="HTH_ARAC_FAMILY_1"/>
    <property type="match status" value="1"/>
</dbReference>
<dbReference type="Proteomes" id="UP001469365">
    <property type="component" value="Unassembled WGS sequence"/>
</dbReference>
<comment type="subcellular location">
    <subcellularLocation>
        <location evidence="1">Cytoplasm</location>
    </subcellularLocation>
</comment>
<sequence length="532" mass="61304">MNVLIVEDEVRLRNSLAYNIPWEDHGIEIVGMAENGVQALQLFDRKKPDIVLMDIQMPEMDGITLARELKRKDALVKLIILSGHDTFEFAQSALELGVVKYLLKPAGEEEIVQAVVEAAQLLRRELERLNHQMQLEVRWEQHLPYLRNVYMQQWISGKYDLWEVWQYSHDVQIDLQPDWQYALVVLDMDPLSDEETRFSAKDRPLLLFSLNSIVTELLQSADAWVCTDAEEQTVVLFYAPRESEPNEHLLRVNTTVDRLLAKVQEFLKVSASGGISGSTGGWEDVSRLYGQAAKALQNRKLYGRGIAIPYREEQQAEYTVLEVQPNLEKALEIALETGDADKARAVADELWALGLGKAEQLDEVHEHVMYLGGLLVRIIQKQGWRVKEVVGDDYVLFQNSQLLAAKEQIQSWLYRTVEHIVAQVNRQRKAVSHHTVKWILNMVEEEIDKEITLHTVADRLYVNSSYLSRLFKQETGKPFSTYVLERKMERAKTALQKGAKVYDAANLVGYRDVSYFTKVFRKYWGVTPREMK</sequence>
<dbReference type="RefSeq" id="WP_341417204.1">
    <property type="nucleotide sequence ID" value="NZ_JBBPCC010000013.1"/>
</dbReference>
<keyword evidence="7" id="KW-0804">Transcription</keyword>
<dbReference type="Pfam" id="PF17853">
    <property type="entry name" value="GGDEF_2"/>
    <property type="match status" value="1"/>
</dbReference>
<dbReference type="InterPro" id="IPR041522">
    <property type="entry name" value="CdaR_GGDEF"/>
</dbReference>
<feature type="domain" description="Response regulatory" evidence="10">
    <location>
        <begin position="2"/>
        <end position="119"/>
    </location>
</feature>
<dbReference type="EMBL" id="JBBPCC010000013">
    <property type="protein sequence ID" value="MEK8130074.1"/>
    <property type="molecule type" value="Genomic_DNA"/>
</dbReference>
<dbReference type="SUPFAM" id="SSF46689">
    <property type="entry name" value="Homeodomain-like"/>
    <property type="match status" value="2"/>
</dbReference>
<keyword evidence="5" id="KW-0805">Transcription regulation</keyword>
<evidence type="ECO:0000256" key="1">
    <source>
        <dbReference type="ARBA" id="ARBA00004496"/>
    </source>
</evidence>
<evidence type="ECO:0000259" key="10">
    <source>
        <dbReference type="PROSITE" id="PS50110"/>
    </source>
</evidence>
<feature type="modified residue" description="4-aspartylphosphate" evidence="8">
    <location>
        <position position="54"/>
    </location>
</feature>
<evidence type="ECO:0000256" key="4">
    <source>
        <dbReference type="ARBA" id="ARBA00023012"/>
    </source>
</evidence>
<dbReference type="PANTHER" id="PTHR42713">
    <property type="entry name" value="HISTIDINE KINASE-RELATED"/>
    <property type="match status" value="1"/>
</dbReference>
<keyword evidence="6" id="KW-0238">DNA-binding</keyword>
<evidence type="ECO:0000256" key="2">
    <source>
        <dbReference type="ARBA" id="ARBA00022490"/>
    </source>
</evidence>
<dbReference type="PROSITE" id="PS50110">
    <property type="entry name" value="RESPONSE_REGULATORY"/>
    <property type="match status" value="1"/>
</dbReference>
<dbReference type="PANTHER" id="PTHR42713:SF3">
    <property type="entry name" value="TRANSCRIPTIONAL REGULATORY PROTEIN HPTR"/>
    <property type="match status" value="1"/>
</dbReference>
<dbReference type="SMART" id="SM00342">
    <property type="entry name" value="HTH_ARAC"/>
    <property type="match status" value="1"/>
</dbReference>
<dbReference type="Gene3D" id="3.40.50.2300">
    <property type="match status" value="1"/>
</dbReference>
<dbReference type="Pfam" id="PF00072">
    <property type="entry name" value="Response_reg"/>
    <property type="match status" value="1"/>
</dbReference>
<evidence type="ECO:0000256" key="5">
    <source>
        <dbReference type="ARBA" id="ARBA00023015"/>
    </source>
</evidence>
<gene>
    <name evidence="11" type="ORF">WMW72_19400</name>
</gene>
<dbReference type="InterPro" id="IPR020449">
    <property type="entry name" value="Tscrpt_reg_AraC-type_HTH"/>
</dbReference>
<dbReference type="InterPro" id="IPR009057">
    <property type="entry name" value="Homeodomain-like_sf"/>
</dbReference>
<evidence type="ECO:0000313" key="11">
    <source>
        <dbReference type="EMBL" id="MEK8130074.1"/>
    </source>
</evidence>
<organism evidence="11 12">
    <name type="scientific">Paenibacillus filicis</name>
    <dbReference type="NCBI Taxonomy" id="669464"/>
    <lineage>
        <taxon>Bacteria</taxon>
        <taxon>Bacillati</taxon>
        <taxon>Bacillota</taxon>
        <taxon>Bacilli</taxon>
        <taxon>Bacillales</taxon>
        <taxon>Paenibacillaceae</taxon>
        <taxon>Paenibacillus</taxon>
    </lineage>
</organism>
<dbReference type="PROSITE" id="PS01124">
    <property type="entry name" value="HTH_ARAC_FAMILY_2"/>
    <property type="match status" value="1"/>
</dbReference>
<evidence type="ECO:0000256" key="6">
    <source>
        <dbReference type="ARBA" id="ARBA00023125"/>
    </source>
</evidence>
<dbReference type="CDD" id="cd17536">
    <property type="entry name" value="REC_YesN-like"/>
    <property type="match status" value="1"/>
</dbReference>
<accession>A0ABU9DMI4</accession>
<dbReference type="Gene3D" id="1.10.10.60">
    <property type="entry name" value="Homeodomain-like"/>
    <property type="match status" value="2"/>
</dbReference>
<evidence type="ECO:0000313" key="12">
    <source>
        <dbReference type="Proteomes" id="UP001469365"/>
    </source>
</evidence>
<keyword evidence="3 8" id="KW-0597">Phosphoprotein</keyword>
<reference evidence="11 12" key="1">
    <citation type="submission" date="2024-04" db="EMBL/GenBank/DDBJ databases">
        <title>draft genome sequnece of Paenibacillus filicis.</title>
        <authorList>
            <person name="Kim D.-U."/>
        </authorList>
    </citation>
    <scope>NUCLEOTIDE SEQUENCE [LARGE SCALE GENOMIC DNA]</scope>
    <source>
        <strain evidence="11 12">KACC14197</strain>
    </source>
</reference>
<dbReference type="Pfam" id="PF12833">
    <property type="entry name" value="HTH_18"/>
    <property type="match status" value="1"/>
</dbReference>
<dbReference type="SMART" id="SM00448">
    <property type="entry name" value="REC"/>
    <property type="match status" value="1"/>
</dbReference>
<keyword evidence="4" id="KW-0902">Two-component regulatory system</keyword>
<dbReference type="SUPFAM" id="SSF52172">
    <property type="entry name" value="CheY-like"/>
    <property type="match status" value="1"/>
</dbReference>
<dbReference type="InterPro" id="IPR001789">
    <property type="entry name" value="Sig_transdc_resp-reg_receiver"/>
</dbReference>
<evidence type="ECO:0000256" key="7">
    <source>
        <dbReference type="ARBA" id="ARBA00023163"/>
    </source>
</evidence>
<name>A0ABU9DMI4_9BACL</name>
<evidence type="ECO:0000256" key="8">
    <source>
        <dbReference type="PROSITE-ProRule" id="PRU00169"/>
    </source>
</evidence>
<evidence type="ECO:0000256" key="3">
    <source>
        <dbReference type="ARBA" id="ARBA00022553"/>
    </source>
</evidence>
<comment type="caution">
    <text evidence="11">The sequence shown here is derived from an EMBL/GenBank/DDBJ whole genome shotgun (WGS) entry which is preliminary data.</text>
</comment>
<dbReference type="InterPro" id="IPR011006">
    <property type="entry name" value="CheY-like_superfamily"/>
</dbReference>
<proteinExistence type="predicted"/>
<dbReference type="PRINTS" id="PR00032">
    <property type="entry name" value="HTHARAC"/>
</dbReference>
<protein>
    <submittedName>
        <fullName evidence="11">Response regulator</fullName>
    </submittedName>
</protein>